<name>A0A0C9UPW2_SPHS4</name>
<reference evidence="1 2" key="1">
    <citation type="submission" date="2014-06" db="EMBL/GenBank/DDBJ databases">
        <title>Evolutionary Origins and Diversification of the Mycorrhizal Mutualists.</title>
        <authorList>
            <consortium name="DOE Joint Genome Institute"/>
            <consortium name="Mycorrhizal Genomics Consortium"/>
            <person name="Kohler A."/>
            <person name="Kuo A."/>
            <person name="Nagy L.G."/>
            <person name="Floudas D."/>
            <person name="Copeland A."/>
            <person name="Barry K.W."/>
            <person name="Cichocki N."/>
            <person name="Veneault-Fourrey C."/>
            <person name="LaButti K."/>
            <person name="Lindquist E.A."/>
            <person name="Lipzen A."/>
            <person name="Lundell T."/>
            <person name="Morin E."/>
            <person name="Murat C."/>
            <person name="Riley R."/>
            <person name="Ohm R."/>
            <person name="Sun H."/>
            <person name="Tunlid A."/>
            <person name="Henrissat B."/>
            <person name="Grigoriev I.V."/>
            <person name="Hibbett D.S."/>
            <person name="Martin F."/>
        </authorList>
    </citation>
    <scope>NUCLEOTIDE SEQUENCE [LARGE SCALE GENOMIC DNA]</scope>
    <source>
        <strain evidence="1 2">SS14</strain>
    </source>
</reference>
<evidence type="ECO:0000313" key="1">
    <source>
        <dbReference type="EMBL" id="KIJ27491.1"/>
    </source>
</evidence>
<proteinExistence type="predicted"/>
<evidence type="ECO:0000313" key="2">
    <source>
        <dbReference type="Proteomes" id="UP000054279"/>
    </source>
</evidence>
<organism evidence="1 2">
    <name type="scientific">Sphaerobolus stellatus (strain SS14)</name>
    <dbReference type="NCBI Taxonomy" id="990650"/>
    <lineage>
        <taxon>Eukaryota</taxon>
        <taxon>Fungi</taxon>
        <taxon>Dikarya</taxon>
        <taxon>Basidiomycota</taxon>
        <taxon>Agaricomycotina</taxon>
        <taxon>Agaricomycetes</taxon>
        <taxon>Phallomycetidae</taxon>
        <taxon>Geastrales</taxon>
        <taxon>Sphaerobolaceae</taxon>
        <taxon>Sphaerobolus</taxon>
    </lineage>
</organism>
<dbReference type="HOGENOM" id="CLU_484110_0_0_1"/>
<dbReference type="InterPro" id="IPR031052">
    <property type="entry name" value="FHY3/FAR1"/>
</dbReference>
<evidence type="ECO:0008006" key="3">
    <source>
        <dbReference type="Google" id="ProtNLM"/>
    </source>
</evidence>
<dbReference type="OrthoDB" id="2894435at2759"/>
<dbReference type="PANTHER" id="PTHR31669:SF251">
    <property type="entry name" value="PROTEIN FAR1-RELATED SEQUENCE"/>
    <property type="match status" value="1"/>
</dbReference>
<keyword evidence="2" id="KW-1185">Reference proteome</keyword>
<dbReference type="PANTHER" id="PTHR31669">
    <property type="entry name" value="PROTEIN FAR1-RELATED SEQUENCE 10-RELATED"/>
    <property type="match status" value="1"/>
</dbReference>
<protein>
    <recommendedName>
        <fullName evidence="3">SWIM-type domain-containing protein</fullName>
    </recommendedName>
</protein>
<dbReference type="Proteomes" id="UP000054279">
    <property type="component" value="Unassembled WGS sequence"/>
</dbReference>
<dbReference type="AlphaFoldDB" id="A0A0C9UPW2"/>
<dbReference type="EMBL" id="KN837334">
    <property type="protein sequence ID" value="KIJ27491.1"/>
    <property type="molecule type" value="Genomic_DNA"/>
</dbReference>
<dbReference type="GO" id="GO:0006355">
    <property type="term" value="P:regulation of DNA-templated transcription"/>
    <property type="evidence" value="ECO:0007669"/>
    <property type="project" value="InterPro"/>
</dbReference>
<sequence>MSLPSLKLLVQHLLTPQVYLTNPHKLIFEDDEWETWLASESAVYTNWRFKKQSPEPKGEGKRKYEWKRIYECDHAGSPRDRRDENLSPSKRRKTKESIKVGCKAKIEVYKLFGSDVVNIDHYWEHTGHDPSTLRSMKESRNPDAVRHWLDCRVNDGFDSKAIKAMLRMTSEELAEITDEINALPCSIKISAQDIYNTVRRKNVATTYLSDNPVESIRLWITKLTEKGWSAAYKKTPGEETRNGFTIMLCSPWQRKLIAEYRDTVCLDSTHNTCKGPAREKMFLSTILARDRVTGKGVPLAWMITNLESHHPLVQFLLWLSSNCAFHPHTILIDCSGTEALAINLAFPNSAISILYCYWHLWEAWDANIKSKIVTKKNRCPEDRTEILQDVRRDVGKLLRASVLAEFEKQWEYIQEEWADQKAWVKYMSKEYIPTKERWCQAWCQAQEIEPDYMRAHVRIGVGFNSRHLCKAEQEAKKHAQALTPADAESRVRVVSDKLVMIDSFTKEEISYEVTLDDGGIIACSCPAFSKSGLGCKYMFLSQCITMFNILSEKSIL</sequence>
<accession>A0A0C9UPW2</accession>
<gene>
    <name evidence="1" type="ORF">M422DRAFT_271347</name>
</gene>